<sequence length="53" mass="5868">MLYKPPTVKVMAAAKGCFFAPSMTLEIGKECPRQRSRDLFPSAETALVEHNAQ</sequence>
<proteinExistence type="predicted"/>
<reference evidence="1 2" key="1">
    <citation type="journal article" date="2018" name="Front. Plant Sci.">
        <title>Red Clover (Trifolium pratense) and Zigzag Clover (T. medium) - A Picture of Genomic Similarities and Differences.</title>
        <authorList>
            <person name="Dluhosova J."/>
            <person name="Istvanek J."/>
            <person name="Nedelnik J."/>
            <person name="Repkova J."/>
        </authorList>
    </citation>
    <scope>NUCLEOTIDE SEQUENCE [LARGE SCALE GENOMIC DNA]</scope>
    <source>
        <strain evidence="2">cv. 10/8</strain>
        <tissue evidence="1">Leaf</tissue>
    </source>
</reference>
<name>A0A392RPY1_9FABA</name>
<dbReference type="Proteomes" id="UP000265520">
    <property type="component" value="Unassembled WGS sequence"/>
</dbReference>
<protein>
    <submittedName>
        <fullName evidence="1">Uncharacterized protein</fullName>
    </submittedName>
</protein>
<evidence type="ECO:0000313" key="1">
    <source>
        <dbReference type="EMBL" id="MCI38154.1"/>
    </source>
</evidence>
<comment type="caution">
    <text evidence="1">The sequence shown here is derived from an EMBL/GenBank/DDBJ whole genome shotgun (WGS) entry which is preliminary data.</text>
</comment>
<dbReference type="EMBL" id="LXQA010252585">
    <property type="protein sequence ID" value="MCI38154.1"/>
    <property type="molecule type" value="Genomic_DNA"/>
</dbReference>
<accession>A0A392RPY1</accession>
<feature type="non-terminal residue" evidence="1">
    <location>
        <position position="53"/>
    </location>
</feature>
<keyword evidence="2" id="KW-1185">Reference proteome</keyword>
<dbReference type="AlphaFoldDB" id="A0A392RPY1"/>
<organism evidence="1 2">
    <name type="scientific">Trifolium medium</name>
    <dbReference type="NCBI Taxonomy" id="97028"/>
    <lineage>
        <taxon>Eukaryota</taxon>
        <taxon>Viridiplantae</taxon>
        <taxon>Streptophyta</taxon>
        <taxon>Embryophyta</taxon>
        <taxon>Tracheophyta</taxon>
        <taxon>Spermatophyta</taxon>
        <taxon>Magnoliopsida</taxon>
        <taxon>eudicotyledons</taxon>
        <taxon>Gunneridae</taxon>
        <taxon>Pentapetalae</taxon>
        <taxon>rosids</taxon>
        <taxon>fabids</taxon>
        <taxon>Fabales</taxon>
        <taxon>Fabaceae</taxon>
        <taxon>Papilionoideae</taxon>
        <taxon>50 kb inversion clade</taxon>
        <taxon>NPAAA clade</taxon>
        <taxon>Hologalegina</taxon>
        <taxon>IRL clade</taxon>
        <taxon>Trifolieae</taxon>
        <taxon>Trifolium</taxon>
    </lineage>
</organism>
<evidence type="ECO:0000313" key="2">
    <source>
        <dbReference type="Proteomes" id="UP000265520"/>
    </source>
</evidence>